<evidence type="ECO:0000313" key="2">
    <source>
        <dbReference type="Proteomes" id="UP000808349"/>
    </source>
</evidence>
<proteinExistence type="predicted"/>
<evidence type="ECO:0000313" key="1">
    <source>
        <dbReference type="EMBL" id="MBK9718908.1"/>
    </source>
</evidence>
<dbReference type="AlphaFoldDB" id="A0A9D7SAQ6"/>
<protein>
    <submittedName>
        <fullName evidence="1">Uncharacterized protein</fullName>
    </submittedName>
</protein>
<dbReference type="EMBL" id="JADKFW010000013">
    <property type="protein sequence ID" value="MBK9718908.1"/>
    <property type="molecule type" value="Genomic_DNA"/>
</dbReference>
<gene>
    <name evidence="1" type="ORF">IPO85_15620</name>
</gene>
<dbReference type="Proteomes" id="UP000808349">
    <property type="component" value="Unassembled WGS sequence"/>
</dbReference>
<accession>A0A9D7SAQ6</accession>
<organism evidence="1 2">
    <name type="scientific">Candidatus Defluviibacterium haderslevense</name>
    <dbReference type="NCBI Taxonomy" id="2981993"/>
    <lineage>
        <taxon>Bacteria</taxon>
        <taxon>Pseudomonadati</taxon>
        <taxon>Bacteroidota</taxon>
        <taxon>Saprospiria</taxon>
        <taxon>Saprospirales</taxon>
        <taxon>Saprospiraceae</taxon>
        <taxon>Candidatus Defluviibacterium</taxon>
    </lineage>
</organism>
<comment type="caution">
    <text evidence="1">The sequence shown here is derived from an EMBL/GenBank/DDBJ whole genome shotgun (WGS) entry which is preliminary data.</text>
</comment>
<sequence length="209" mass="25335">MGLDIGHFRATIEKPKDKSFFGNVVLQNEYRGFNVPYSYFNDYIQDVEYLLLIKQLVIPRSYKYYKYCCKDYKDNKLFNVIFPINDRYIEYKIKQFDFKYSKNGFVRREGNSQLSVRTIAYYDLRTIKGFYYEYIGDQRKGMGAKFNKFCHPEIFNWVGIENFYEAYESIEFDELRGDTFQDYNERLVNFKENFIDKYIEGASYMTVSY</sequence>
<name>A0A9D7SAQ6_9BACT</name>
<reference evidence="1 2" key="1">
    <citation type="submission" date="2020-10" db="EMBL/GenBank/DDBJ databases">
        <title>Connecting structure to function with the recovery of over 1000 high-quality activated sludge metagenome-assembled genomes encoding full-length rRNA genes using long-read sequencing.</title>
        <authorList>
            <person name="Singleton C.M."/>
            <person name="Petriglieri F."/>
            <person name="Kristensen J.M."/>
            <person name="Kirkegaard R.H."/>
            <person name="Michaelsen T.Y."/>
            <person name="Andersen M.H."/>
            <person name="Karst S.M."/>
            <person name="Dueholm M.S."/>
            <person name="Nielsen P.H."/>
            <person name="Albertsen M."/>
        </authorList>
    </citation>
    <scope>NUCLEOTIDE SEQUENCE [LARGE SCALE GENOMIC DNA]</scope>
    <source>
        <strain evidence="1">Ribe_18-Q3-R11-54_BAT3C.373</strain>
    </source>
</reference>